<dbReference type="EMBL" id="CP032869">
    <property type="protein sequence ID" value="AYL95391.1"/>
    <property type="molecule type" value="Genomic_DNA"/>
</dbReference>
<dbReference type="RefSeq" id="WP_119411352.1">
    <property type="nucleotide sequence ID" value="NZ_CP032869.1"/>
</dbReference>
<evidence type="ECO:0000313" key="3">
    <source>
        <dbReference type="Proteomes" id="UP000270046"/>
    </source>
</evidence>
<accession>A0A494VNR4</accession>
<keyword evidence="1" id="KW-0812">Transmembrane</keyword>
<proteinExistence type="predicted"/>
<name>A0A494VNR4_9SPHI</name>
<dbReference type="AlphaFoldDB" id="A0A494VNR4"/>
<dbReference type="Proteomes" id="UP000270046">
    <property type="component" value="Chromosome"/>
</dbReference>
<keyword evidence="1" id="KW-1133">Transmembrane helix</keyword>
<sequence length="78" mass="8144">MDKRLKVTPLITAMAGNVYGAAEATAAGKTNNPDGLLIIAVLIILGLAGTIGLLIYALTRIAGKARPRFTKNSLNHLT</sequence>
<keyword evidence="1" id="KW-0472">Membrane</keyword>
<gene>
    <name evidence="2" type="ORF">HYN43_008835</name>
</gene>
<feature type="transmembrane region" description="Helical" evidence="1">
    <location>
        <begin position="36"/>
        <end position="58"/>
    </location>
</feature>
<reference evidence="2 3" key="1">
    <citation type="submission" date="2018-10" db="EMBL/GenBank/DDBJ databases">
        <title>Genome sequencing of Mucilaginibacter sp. HYN0043.</title>
        <authorList>
            <person name="Kim M."/>
            <person name="Yi H."/>
        </authorList>
    </citation>
    <scope>NUCLEOTIDE SEQUENCE [LARGE SCALE GENOMIC DNA]</scope>
    <source>
        <strain evidence="2 3">HYN0043</strain>
    </source>
</reference>
<protein>
    <submittedName>
        <fullName evidence="2">Uncharacterized protein</fullName>
    </submittedName>
</protein>
<dbReference type="KEGG" id="muh:HYN43_008835"/>
<evidence type="ECO:0000256" key="1">
    <source>
        <dbReference type="SAM" id="Phobius"/>
    </source>
</evidence>
<evidence type="ECO:0000313" key="2">
    <source>
        <dbReference type="EMBL" id="AYL95391.1"/>
    </source>
</evidence>
<keyword evidence="3" id="KW-1185">Reference proteome</keyword>
<organism evidence="2 3">
    <name type="scientific">Mucilaginibacter celer</name>
    <dbReference type="NCBI Taxonomy" id="2305508"/>
    <lineage>
        <taxon>Bacteria</taxon>
        <taxon>Pseudomonadati</taxon>
        <taxon>Bacteroidota</taxon>
        <taxon>Sphingobacteriia</taxon>
        <taxon>Sphingobacteriales</taxon>
        <taxon>Sphingobacteriaceae</taxon>
        <taxon>Mucilaginibacter</taxon>
    </lineage>
</organism>